<dbReference type="Pfam" id="PF03928">
    <property type="entry name" value="HbpS-like"/>
    <property type="match status" value="1"/>
</dbReference>
<dbReference type="Proteomes" id="UP000214603">
    <property type="component" value="Unassembled WGS sequence"/>
</dbReference>
<dbReference type="AlphaFoldDB" id="A0A225M661"/>
<sequence>MIRTLSIATLLFVPVVASAATQLPSAPYLPLELATKAAQTALKTCTEQGYDVSVAIVARDGATKVLLKADNSGPHTASSAQGKAFTSAAMGRDTAGLADFIASKPANDGLRDMDSRMVIQGGGLPIKLDKALVAGIGVGGAPSGDIDAACAAAGLKAIGAVN</sequence>
<comment type="caution">
    <text evidence="2">The sequence shown here is derived from an EMBL/GenBank/DDBJ whole genome shotgun (WGS) entry which is preliminary data.</text>
</comment>
<protein>
    <recommendedName>
        <fullName evidence="4">Heme-binding protein</fullName>
    </recommendedName>
</protein>
<dbReference type="EMBL" id="NJIH01000010">
    <property type="protein sequence ID" value="OWT56834.1"/>
    <property type="molecule type" value="Genomic_DNA"/>
</dbReference>
<dbReference type="SUPFAM" id="SSF143744">
    <property type="entry name" value="GlcG-like"/>
    <property type="match status" value="1"/>
</dbReference>
<dbReference type="PANTHER" id="PTHR34309:SF10">
    <property type="entry name" value="SLR1406 PROTEIN"/>
    <property type="match status" value="1"/>
</dbReference>
<accession>A0A225M661</accession>
<gene>
    <name evidence="2" type="ORF">CEY11_18310</name>
</gene>
<dbReference type="Gene3D" id="3.30.450.150">
    <property type="entry name" value="Haem-degrading domain"/>
    <property type="match status" value="1"/>
</dbReference>
<evidence type="ECO:0000313" key="3">
    <source>
        <dbReference type="Proteomes" id="UP000214603"/>
    </source>
</evidence>
<dbReference type="InterPro" id="IPR052517">
    <property type="entry name" value="GlcG_carb_metab_protein"/>
</dbReference>
<name>A0A225M661_9BURK</name>
<dbReference type="OrthoDB" id="70242at2"/>
<dbReference type="InterPro" id="IPR038084">
    <property type="entry name" value="PduO/GlcC-like_sf"/>
</dbReference>
<dbReference type="PANTHER" id="PTHR34309">
    <property type="entry name" value="SLR1406 PROTEIN"/>
    <property type="match status" value="1"/>
</dbReference>
<evidence type="ECO:0000313" key="2">
    <source>
        <dbReference type="EMBL" id="OWT56834.1"/>
    </source>
</evidence>
<dbReference type="InterPro" id="IPR005624">
    <property type="entry name" value="PduO/GlcC-like"/>
</dbReference>
<keyword evidence="3" id="KW-1185">Reference proteome</keyword>
<keyword evidence="1" id="KW-0732">Signal</keyword>
<evidence type="ECO:0008006" key="4">
    <source>
        <dbReference type="Google" id="ProtNLM"/>
    </source>
</evidence>
<feature type="signal peptide" evidence="1">
    <location>
        <begin position="1"/>
        <end position="19"/>
    </location>
</feature>
<organism evidence="2 3">
    <name type="scientific">Candidimonas nitroreducens</name>
    <dbReference type="NCBI Taxonomy" id="683354"/>
    <lineage>
        <taxon>Bacteria</taxon>
        <taxon>Pseudomonadati</taxon>
        <taxon>Pseudomonadota</taxon>
        <taxon>Betaproteobacteria</taxon>
        <taxon>Burkholderiales</taxon>
        <taxon>Alcaligenaceae</taxon>
        <taxon>Candidimonas</taxon>
    </lineage>
</organism>
<proteinExistence type="predicted"/>
<dbReference type="RefSeq" id="WP_088604841.1">
    <property type="nucleotide sequence ID" value="NZ_NJIH01000010.1"/>
</dbReference>
<evidence type="ECO:0000256" key="1">
    <source>
        <dbReference type="SAM" id="SignalP"/>
    </source>
</evidence>
<feature type="chain" id="PRO_5012285070" description="Heme-binding protein" evidence="1">
    <location>
        <begin position="20"/>
        <end position="162"/>
    </location>
</feature>
<reference evidence="3" key="1">
    <citation type="submission" date="2017-06" db="EMBL/GenBank/DDBJ databases">
        <title>Herbaspirillum phytohormonus sp. nov., isolated from the root nodule of Robinia pseudoacacia in lead-zinc mine.</title>
        <authorList>
            <person name="Fan M."/>
            <person name="Lin Y."/>
        </authorList>
    </citation>
    <scope>NUCLEOTIDE SEQUENCE [LARGE SCALE GENOMIC DNA]</scope>
    <source>
        <strain evidence="3">SC-089</strain>
    </source>
</reference>